<comment type="caution">
    <text evidence="1">The sequence shown here is derived from an EMBL/GenBank/DDBJ whole genome shotgun (WGS) entry which is preliminary data.</text>
</comment>
<gene>
    <name evidence="1" type="ORF">GCM10009535_46820</name>
</gene>
<name>A0ABN1HPN8_9ACTN</name>
<reference evidence="1 2" key="1">
    <citation type="journal article" date="2019" name="Int. J. Syst. Evol. Microbiol.">
        <title>The Global Catalogue of Microorganisms (GCM) 10K type strain sequencing project: providing services to taxonomists for standard genome sequencing and annotation.</title>
        <authorList>
            <consortium name="The Broad Institute Genomics Platform"/>
            <consortium name="The Broad Institute Genome Sequencing Center for Infectious Disease"/>
            <person name="Wu L."/>
            <person name="Ma J."/>
        </authorList>
    </citation>
    <scope>NUCLEOTIDE SEQUENCE [LARGE SCALE GENOMIC DNA]</scope>
    <source>
        <strain evidence="1 2">JCM 10367</strain>
    </source>
</reference>
<proteinExistence type="predicted"/>
<protein>
    <submittedName>
        <fullName evidence="1">Uncharacterized protein</fullName>
    </submittedName>
</protein>
<keyword evidence="2" id="KW-1185">Reference proteome</keyword>
<sequence length="49" mass="5489">MVFSEHRLQSRPAFAVRRPQQLMTVDLEGIEHNEVGRHLLSKPGGGPPL</sequence>
<accession>A0ABN1HPN8</accession>
<dbReference type="Proteomes" id="UP001500724">
    <property type="component" value="Unassembled WGS sequence"/>
</dbReference>
<dbReference type="EMBL" id="BAAAGU010000053">
    <property type="protein sequence ID" value="GAA0661869.1"/>
    <property type="molecule type" value="Genomic_DNA"/>
</dbReference>
<organism evidence="1 2">
    <name type="scientific">Streptomyces thermocarboxydovorans</name>
    <dbReference type="NCBI Taxonomy" id="59298"/>
    <lineage>
        <taxon>Bacteria</taxon>
        <taxon>Bacillati</taxon>
        <taxon>Actinomycetota</taxon>
        <taxon>Actinomycetes</taxon>
        <taxon>Kitasatosporales</taxon>
        <taxon>Streptomycetaceae</taxon>
        <taxon>Streptomyces</taxon>
    </lineage>
</organism>
<evidence type="ECO:0000313" key="2">
    <source>
        <dbReference type="Proteomes" id="UP001500724"/>
    </source>
</evidence>
<evidence type="ECO:0000313" key="1">
    <source>
        <dbReference type="EMBL" id="GAA0661869.1"/>
    </source>
</evidence>